<feature type="binding site" evidence="9">
    <location>
        <position position="148"/>
    </location>
    <ligand>
        <name>NADP(+)</name>
        <dbReference type="ChEBI" id="CHEBI:58349"/>
    </ligand>
</feature>
<evidence type="ECO:0000313" key="12">
    <source>
        <dbReference type="Proteomes" id="UP000588017"/>
    </source>
</evidence>
<dbReference type="Pfam" id="PF01370">
    <property type="entry name" value="Epimerase"/>
    <property type="match status" value="1"/>
</dbReference>
<dbReference type="GO" id="GO:0042351">
    <property type="term" value="P:'de novo' GDP-L-fucose biosynthetic process"/>
    <property type="evidence" value="ECO:0007669"/>
    <property type="project" value="UniProtKB-UniRule"/>
</dbReference>
<dbReference type="GO" id="GO:0070401">
    <property type="term" value="F:NADP+ binding"/>
    <property type="evidence" value="ECO:0007669"/>
    <property type="project" value="UniProtKB-UniRule"/>
</dbReference>
<feature type="binding site" evidence="9">
    <location>
        <position position="217"/>
    </location>
    <ligand>
        <name>substrate</name>
    </ligand>
</feature>
<feature type="binding site" evidence="9">
    <location>
        <position position="195"/>
    </location>
    <ligand>
        <name>substrate</name>
    </ligand>
</feature>
<feature type="binding site" evidence="9">
    <location>
        <position position="210"/>
    </location>
    <ligand>
        <name>substrate</name>
    </ligand>
</feature>
<dbReference type="HAMAP" id="MF_00956">
    <property type="entry name" value="GDP_fucose_synth"/>
    <property type="match status" value="1"/>
</dbReference>
<evidence type="ECO:0000256" key="9">
    <source>
        <dbReference type="HAMAP-Rule" id="MF_00956"/>
    </source>
</evidence>
<evidence type="ECO:0000256" key="6">
    <source>
        <dbReference type="ARBA" id="ARBA00023235"/>
    </source>
</evidence>
<feature type="binding site" evidence="9">
    <location>
        <position position="187"/>
    </location>
    <ligand>
        <name>NADP(+)</name>
        <dbReference type="ChEBI" id="CHEBI:58349"/>
    </ligand>
</feature>
<dbReference type="AlphaFoldDB" id="A0A841KGD9"/>
<gene>
    <name evidence="9" type="primary">fcl</name>
    <name evidence="11" type="ORF">HNQ73_002603</name>
</gene>
<comment type="similarity">
    <text evidence="2 9">Belongs to the NAD(P)-dependent epimerase/dehydratase family. Fucose synthase subfamily.</text>
</comment>
<keyword evidence="6 9" id="KW-0413">Isomerase</keyword>
<evidence type="ECO:0000256" key="5">
    <source>
        <dbReference type="ARBA" id="ARBA00023002"/>
    </source>
</evidence>
<evidence type="ECO:0000256" key="8">
    <source>
        <dbReference type="ARBA" id="ARBA00051935"/>
    </source>
</evidence>
<dbReference type="EMBL" id="JACHEH010000005">
    <property type="protein sequence ID" value="MBB6168966.1"/>
    <property type="molecule type" value="Genomic_DNA"/>
</dbReference>
<evidence type="ECO:0000259" key="10">
    <source>
        <dbReference type="Pfam" id="PF01370"/>
    </source>
</evidence>
<feature type="domain" description="NAD-dependent epimerase/dehydratase" evidence="10">
    <location>
        <begin position="15"/>
        <end position="245"/>
    </location>
</feature>
<evidence type="ECO:0000256" key="7">
    <source>
        <dbReference type="ARBA" id="ARBA00023268"/>
    </source>
</evidence>
<feature type="binding site" evidence="9">
    <location>
        <position position="277"/>
    </location>
    <ligand>
        <name>substrate</name>
    </ligand>
</feature>
<evidence type="ECO:0000256" key="1">
    <source>
        <dbReference type="ARBA" id="ARBA00004883"/>
    </source>
</evidence>
<proteinExistence type="inferred from homology"/>
<comment type="caution">
    <text evidence="11">The sequence shown here is derived from an EMBL/GenBank/DDBJ whole genome shotgun (WGS) entry which is preliminary data.</text>
</comment>
<accession>A0A841KGD9</accession>
<sequence>MTDRSMPFDLAGKRIFVAGHRGMVGSAVVRRLQTEDCEILTAGREVLDLRDQAATKAFFDRNRPEVVVLAAAKVGGILANDTYPADFLYDNLVIETNVIGAAFQAGVRKLLFLGSSCIYPKFAPQPIPEDALLTGALEPTNEWYALAKIAGIKLCDAYRKQYGADFISAMPSNLYGPGDNFDLRTSHVLPALMRKAHEAKLAGARSLEVWGTGTPRREFLYVDDLADALVFLLKHYSEPGHINVGTGEDVTIRELAELICRTVGFEGELVFDSSKPDGTPRKLMDVGKLSAMGWRARTSLPEGVAKTYQAFKDSLR</sequence>
<dbReference type="UniPathway" id="UPA00128">
    <property type="reaction ID" value="UER00191"/>
</dbReference>
<feature type="binding site" evidence="9">
    <location>
        <begin position="19"/>
        <end position="25"/>
    </location>
    <ligand>
        <name>NADP(+)</name>
        <dbReference type="ChEBI" id="CHEBI:58349"/>
    </ligand>
</feature>
<dbReference type="GO" id="GO:0016853">
    <property type="term" value="F:isomerase activity"/>
    <property type="evidence" value="ECO:0007669"/>
    <property type="project" value="UniProtKB-KW"/>
</dbReference>
<dbReference type="InterPro" id="IPR001509">
    <property type="entry name" value="Epimerase_deHydtase"/>
</dbReference>
<dbReference type="PANTHER" id="PTHR43238">
    <property type="entry name" value="GDP-L-FUCOSE SYNTHASE"/>
    <property type="match status" value="1"/>
</dbReference>
<dbReference type="GO" id="GO:0050577">
    <property type="term" value="F:GDP-L-fucose synthase activity"/>
    <property type="evidence" value="ECO:0007669"/>
    <property type="project" value="UniProtKB-UniRule"/>
</dbReference>
<dbReference type="CDD" id="cd05239">
    <property type="entry name" value="GDP_FS_SDR_e"/>
    <property type="match status" value="1"/>
</dbReference>
<dbReference type="Gene3D" id="3.90.25.10">
    <property type="entry name" value="UDP-galactose 4-epimerase, domain 1"/>
    <property type="match status" value="1"/>
</dbReference>
<keyword evidence="7 9" id="KW-0511">Multifunctional enzyme</keyword>
<comment type="catalytic activity">
    <reaction evidence="8 9">
        <text>GDP-beta-L-fucose + NADP(+) = GDP-4-dehydro-alpha-D-rhamnose + NADPH + H(+)</text>
        <dbReference type="Rhea" id="RHEA:18885"/>
        <dbReference type="ChEBI" id="CHEBI:15378"/>
        <dbReference type="ChEBI" id="CHEBI:57273"/>
        <dbReference type="ChEBI" id="CHEBI:57783"/>
        <dbReference type="ChEBI" id="CHEBI:57964"/>
        <dbReference type="ChEBI" id="CHEBI:58349"/>
        <dbReference type="EC" id="1.1.1.271"/>
    </reaction>
</comment>
<comment type="function">
    <text evidence="9">Catalyzes the two-step NADP-dependent conversion of GDP-4-dehydro-6-deoxy-D-mannose to GDP-fucose, involving an epimerase and a reductase reaction.</text>
</comment>
<feature type="site" description="Important for catalytic activity" evidence="9">
    <location>
        <position position="117"/>
    </location>
</feature>
<evidence type="ECO:0000256" key="4">
    <source>
        <dbReference type="ARBA" id="ARBA00022857"/>
    </source>
</evidence>
<feature type="active site" description="Proton donor/acceptor" evidence="9">
    <location>
        <position position="144"/>
    </location>
</feature>
<dbReference type="SUPFAM" id="SSF51735">
    <property type="entry name" value="NAD(P)-binding Rossmann-fold domains"/>
    <property type="match status" value="1"/>
</dbReference>
<protein>
    <recommendedName>
        <fullName evidence="3 9">GDP-L-fucose synthase</fullName>
        <ecNumber evidence="3 9">1.1.1.271</ecNumber>
    </recommendedName>
    <alternativeName>
        <fullName evidence="9">GDP-4-keto-6-deoxy-D-mannose-3,5-epimerase-4-reductase</fullName>
    </alternativeName>
</protein>
<dbReference type="FunFam" id="3.40.50.720:FF:000101">
    <property type="entry name" value="GDP-L-fucose synthase"/>
    <property type="match status" value="1"/>
</dbReference>
<dbReference type="Proteomes" id="UP000588017">
    <property type="component" value="Unassembled WGS sequence"/>
</dbReference>
<feature type="site" description="Important for catalytic activity" evidence="9">
    <location>
        <position position="115"/>
    </location>
</feature>
<keyword evidence="5 9" id="KW-0560">Oxidoreductase</keyword>
<keyword evidence="12" id="KW-1185">Reference proteome</keyword>
<evidence type="ECO:0000256" key="2">
    <source>
        <dbReference type="ARBA" id="ARBA00005959"/>
    </source>
</evidence>
<evidence type="ECO:0000256" key="3">
    <source>
        <dbReference type="ARBA" id="ARBA00012371"/>
    </source>
</evidence>
<name>A0A841KGD9_9HYPH</name>
<dbReference type="InterPro" id="IPR036291">
    <property type="entry name" value="NAD(P)-bd_dom_sf"/>
</dbReference>
<reference evidence="11 12" key="1">
    <citation type="submission" date="2020-08" db="EMBL/GenBank/DDBJ databases">
        <title>Genomic Encyclopedia of Type Strains, Phase IV (KMG-IV): sequencing the most valuable type-strain genomes for metagenomic binning, comparative biology and taxonomic classification.</title>
        <authorList>
            <person name="Goeker M."/>
        </authorList>
    </citation>
    <scope>NUCLEOTIDE SEQUENCE [LARGE SCALE GENOMIC DNA]</scope>
    <source>
        <strain evidence="11 12">DSM 101465</strain>
    </source>
</reference>
<feature type="binding site" evidence="9">
    <location>
        <begin position="113"/>
        <end position="116"/>
    </location>
    <ligand>
        <name>NADP(+)</name>
        <dbReference type="ChEBI" id="CHEBI:58349"/>
    </ligand>
</feature>
<feature type="binding site" evidence="9">
    <location>
        <begin position="171"/>
        <end position="174"/>
    </location>
    <ligand>
        <name>NADP(+)</name>
        <dbReference type="ChEBI" id="CHEBI:58349"/>
    </ligand>
</feature>
<dbReference type="RefSeq" id="WP_276513679.1">
    <property type="nucleotide sequence ID" value="NZ_BMHX01000005.1"/>
</dbReference>
<evidence type="ECO:0000313" key="11">
    <source>
        <dbReference type="EMBL" id="MBB6168966.1"/>
    </source>
</evidence>
<organism evidence="11 12">
    <name type="scientific">Chelatococcus composti</name>
    <dbReference type="NCBI Taxonomy" id="1743235"/>
    <lineage>
        <taxon>Bacteria</taxon>
        <taxon>Pseudomonadati</taxon>
        <taxon>Pseudomonadota</taxon>
        <taxon>Alphaproteobacteria</taxon>
        <taxon>Hyphomicrobiales</taxon>
        <taxon>Chelatococcaceae</taxon>
        <taxon>Chelatococcus</taxon>
    </lineage>
</organism>
<dbReference type="InterPro" id="IPR028614">
    <property type="entry name" value="GDP_fucose/colitose_synth"/>
</dbReference>
<dbReference type="EC" id="1.1.1.271" evidence="3 9"/>
<comment type="pathway">
    <text evidence="1 9">Nucleotide-sugar biosynthesis; GDP-L-fucose biosynthesis via de novo pathway; GDP-L-fucose from GDP-alpha-D-mannose: step 2/2.</text>
</comment>
<dbReference type="Gene3D" id="3.40.50.720">
    <property type="entry name" value="NAD(P)-binding Rossmann-like Domain"/>
    <property type="match status" value="1"/>
</dbReference>
<keyword evidence="4 9" id="KW-0521">NADP</keyword>
<dbReference type="PANTHER" id="PTHR43238:SF1">
    <property type="entry name" value="GDP-L-FUCOSE SYNTHASE"/>
    <property type="match status" value="1"/>
</dbReference>